<evidence type="ECO:0000256" key="2">
    <source>
        <dbReference type="ARBA" id="ARBA00023015"/>
    </source>
</evidence>
<dbReference type="GO" id="GO:0046983">
    <property type="term" value="F:protein dimerization activity"/>
    <property type="evidence" value="ECO:0007669"/>
    <property type="project" value="InterPro"/>
</dbReference>
<protein>
    <recommendedName>
        <fullName evidence="6">BHLH domain-containing protein</fullName>
    </recommendedName>
</protein>
<dbReference type="SUPFAM" id="SSF47459">
    <property type="entry name" value="HLH, helix-loop-helix DNA-binding domain"/>
    <property type="match status" value="1"/>
</dbReference>
<dbReference type="InterPro" id="IPR036638">
    <property type="entry name" value="HLH_DNA-bd_sf"/>
</dbReference>
<dbReference type="KEGG" id="mnt:21409161"/>
<dbReference type="PROSITE" id="PS50888">
    <property type="entry name" value="BHLH"/>
    <property type="match status" value="1"/>
</dbReference>
<keyword evidence="3" id="KW-0804">Transcription</keyword>
<feature type="region of interest" description="Disordered" evidence="5">
    <location>
        <begin position="297"/>
        <end position="370"/>
    </location>
</feature>
<evidence type="ECO:0000313" key="7">
    <source>
        <dbReference type="EMBL" id="EXB44922.1"/>
    </source>
</evidence>
<dbReference type="PANTHER" id="PTHR12565">
    <property type="entry name" value="STEROL REGULATORY ELEMENT-BINDING PROTEIN"/>
    <property type="match status" value="1"/>
</dbReference>
<dbReference type="GO" id="GO:0005634">
    <property type="term" value="C:nucleus"/>
    <property type="evidence" value="ECO:0007669"/>
    <property type="project" value="UniProtKB-SubCell"/>
</dbReference>
<name>W9RAQ9_9ROSA</name>
<accession>W9RAQ9</accession>
<gene>
    <name evidence="7" type="ORF">L484_026510</name>
</gene>
<dbReference type="InterPro" id="IPR011598">
    <property type="entry name" value="bHLH_dom"/>
</dbReference>
<dbReference type="Gene3D" id="4.10.280.10">
    <property type="entry name" value="Helix-loop-helix DNA-binding domain"/>
    <property type="match status" value="1"/>
</dbReference>
<evidence type="ECO:0000256" key="4">
    <source>
        <dbReference type="ARBA" id="ARBA00023242"/>
    </source>
</evidence>
<dbReference type="STRING" id="981085.W9RAQ9"/>
<keyword evidence="4" id="KW-0539">Nucleus</keyword>
<dbReference type="OrthoDB" id="1923196at2759"/>
<dbReference type="GO" id="GO:0003700">
    <property type="term" value="F:DNA-binding transcription factor activity"/>
    <property type="evidence" value="ECO:0007669"/>
    <property type="project" value="TreeGrafter"/>
</dbReference>
<dbReference type="InterPro" id="IPR024097">
    <property type="entry name" value="bHLH_ZIP_TF"/>
</dbReference>
<evidence type="ECO:0000256" key="1">
    <source>
        <dbReference type="ARBA" id="ARBA00004123"/>
    </source>
</evidence>
<dbReference type="CDD" id="cd18919">
    <property type="entry name" value="bHLH_AtBPE_like"/>
    <property type="match status" value="1"/>
</dbReference>
<feature type="region of interest" description="Disordered" evidence="5">
    <location>
        <begin position="549"/>
        <end position="570"/>
    </location>
</feature>
<feature type="compositionally biased region" description="Polar residues" evidence="5">
    <location>
        <begin position="216"/>
        <end position="229"/>
    </location>
</feature>
<organism evidence="7 8">
    <name type="scientific">Morus notabilis</name>
    <dbReference type="NCBI Taxonomy" id="981085"/>
    <lineage>
        <taxon>Eukaryota</taxon>
        <taxon>Viridiplantae</taxon>
        <taxon>Streptophyta</taxon>
        <taxon>Embryophyta</taxon>
        <taxon>Tracheophyta</taxon>
        <taxon>Spermatophyta</taxon>
        <taxon>Magnoliopsida</taxon>
        <taxon>eudicotyledons</taxon>
        <taxon>Gunneridae</taxon>
        <taxon>Pentapetalae</taxon>
        <taxon>rosids</taxon>
        <taxon>fabids</taxon>
        <taxon>Rosales</taxon>
        <taxon>Moraceae</taxon>
        <taxon>Moreae</taxon>
        <taxon>Morus</taxon>
    </lineage>
</organism>
<dbReference type="AlphaFoldDB" id="W9RAQ9"/>
<feature type="compositionally biased region" description="Polar residues" evidence="5">
    <location>
        <begin position="339"/>
        <end position="355"/>
    </location>
</feature>
<dbReference type="SMART" id="SM00353">
    <property type="entry name" value="HLH"/>
    <property type="match status" value="1"/>
</dbReference>
<dbReference type="Proteomes" id="UP000030645">
    <property type="component" value="Unassembled WGS sequence"/>
</dbReference>
<comment type="subcellular location">
    <subcellularLocation>
        <location evidence="1">Nucleus</location>
    </subcellularLocation>
</comment>
<evidence type="ECO:0000259" key="6">
    <source>
        <dbReference type="PROSITE" id="PS50888"/>
    </source>
</evidence>
<feature type="region of interest" description="Disordered" evidence="5">
    <location>
        <begin position="216"/>
        <end position="285"/>
    </location>
</feature>
<proteinExistence type="predicted"/>
<sequence>MDNMGEKDKFEVDNKNEDPMSYSPGMSSDWRFDGSSSLTNTSMGLVQAGNSMAIDKCDLIATSSCSSASMVDSFVPTLWDHHPTSSQNLGFCEMGVQNNVSALNPLGIRKGVPASLRSGIDRTLDMCWNPSSSLLKGGIFLPNMPGMLPQGLSQLPADSAFIERAARFSCFNGGNFGDMVNPFAIPEPMGVYSRGGGMIHGAQEVLAGNGVRPVSGMNSQRNELNNASEVSRDASVTVEPGAIEVSPLKNERKSESQGKSHDEVKQGVGGSGNESDEAEYSSGVGVGQEELSMLEGNGGEAATKGLGAKKRKRNGPDSDLEQAKGASQQHGESAKDNTELQQKGDQNPSTTTNKTSGKHGKQGSPASDPTKEEYIHVRARRGQATNSHSLAERVRREKISERMKFLQDLVPGCSKVTGKAVMLDEIINYVQSLQRQVEFLSMKLATVNPRLDINIEGLLAKDMLQSRIGSSSSLAFSPDMPMAYPALQPTQQGQLILTGLPGVGSSSDLLRRTISSHLTPLTGGFKEPTQLPNVWEDELNNVVQMSFGTRTSNNQDVDGSLPASNMKVEL</sequence>
<feature type="region of interest" description="Disordered" evidence="5">
    <location>
        <begin position="1"/>
        <end position="26"/>
    </location>
</feature>
<evidence type="ECO:0000256" key="3">
    <source>
        <dbReference type="ARBA" id="ARBA00023163"/>
    </source>
</evidence>
<evidence type="ECO:0000313" key="8">
    <source>
        <dbReference type="Proteomes" id="UP000030645"/>
    </source>
</evidence>
<dbReference type="FunFam" id="4.10.280.10:FF:000002">
    <property type="entry name" value="Basic helix-loop-helix transcription factor"/>
    <property type="match status" value="1"/>
</dbReference>
<reference evidence="8" key="1">
    <citation type="submission" date="2013-01" db="EMBL/GenBank/DDBJ databases">
        <title>Draft Genome Sequence of a Mulberry Tree, Morus notabilis C.K. Schneid.</title>
        <authorList>
            <person name="He N."/>
            <person name="Zhao S."/>
        </authorList>
    </citation>
    <scope>NUCLEOTIDE SEQUENCE</scope>
</reference>
<dbReference type="EMBL" id="KE343883">
    <property type="protein sequence ID" value="EXB44922.1"/>
    <property type="molecule type" value="Genomic_DNA"/>
</dbReference>
<dbReference type="eggNOG" id="ENOG502QT8I">
    <property type="taxonomic scope" value="Eukaryota"/>
</dbReference>
<keyword evidence="2" id="KW-0805">Transcription regulation</keyword>
<feature type="domain" description="BHLH" evidence="6">
    <location>
        <begin position="383"/>
        <end position="433"/>
    </location>
</feature>
<evidence type="ECO:0000256" key="5">
    <source>
        <dbReference type="SAM" id="MobiDB-lite"/>
    </source>
</evidence>
<dbReference type="Pfam" id="PF00010">
    <property type="entry name" value="HLH"/>
    <property type="match status" value="1"/>
</dbReference>
<feature type="compositionally biased region" description="Basic and acidic residues" evidence="5">
    <location>
        <begin position="1"/>
        <end position="18"/>
    </location>
</feature>
<feature type="compositionally biased region" description="Basic and acidic residues" evidence="5">
    <location>
        <begin position="249"/>
        <end position="265"/>
    </location>
</feature>
<keyword evidence="8" id="KW-1185">Reference proteome</keyword>
<dbReference type="PANTHER" id="PTHR12565:SF458">
    <property type="entry name" value="TRANSCRIPTION FACTOR BHLH49"/>
    <property type="match status" value="1"/>
</dbReference>